<evidence type="ECO:0000313" key="5">
    <source>
        <dbReference type="Proteomes" id="UP001595829"/>
    </source>
</evidence>
<feature type="transmembrane region" description="Helical" evidence="2">
    <location>
        <begin position="592"/>
        <end position="612"/>
    </location>
</feature>
<keyword evidence="2" id="KW-0812">Transmembrane</keyword>
<organism evidence="4 5">
    <name type="scientific">Streptomyces coeruleoprunus</name>
    <dbReference type="NCBI Taxonomy" id="285563"/>
    <lineage>
        <taxon>Bacteria</taxon>
        <taxon>Bacillati</taxon>
        <taxon>Actinomycetota</taxon>
        <taxon>Actinomycetes</taxon>
        <taxon>Kitasatosporales</taxon>
        <taxon>Streptomycetaceae</taxon>
        <taxon>Streptomyces</taxon>
    </lineage>
</organism>
<dbReference type="Gene3D" id="3.40.50.300">
    <property type="entry name" value="P-loop containing nucleotide triphosphate hydrolases"/>
    <property type="match status" value="1"/>
</dbReference>
<evidence type="ECO:0000256" key="1">
    <source>
        <dbReference type="SAM" id="MobiDB-lite"/>
    </source>
</evidence>
<gene>
    <name evidence="4" type="ORF">ACFPM3_19905</name>
</gene>
<evidence type="ECO:0000259" key="3">
    <source>
        <dbReference type="Pfam" id="PF05729"/>
    </source>
</evidence>
<protein>
    <submittedName>
        <fullName evidence="4">NACHT domain-containing protein</fullName>
    </submittedName>
</protein>
<feature type="transmembrane region" description="Helical" evidence="2">
    <location>
        <begin position="632"/>
        <end position="658"/>
    </location>
</feature>
<feature type="region of interest" description="Disordered" evidence="1">
    <location>
        <begin position="233"/>
        <end position="256"/>
    </location>
</feature>
<dbReference type="InterPro" id="IPR007111">
    <property type="entry name" value="NACHT_NTPase"/>
</dbReference>
<evidence type="ECO:0000313" key="4">
    <source>
        <dbReference type="EMBL" id="MFC5024396.1"/>
    </source>
</evidence>
<dbReference type="InterPro" id="IPR027417">
    <property type="entry name" value="P-loop_NTPase"/>
</dbReference>
<feature type="transmembrane region" description="Helical" evidence="2">
    <location>
        <begin position="440"/>
        <end position="459"/>
    </location>
</feature>
<feature type="transmembrane region" description="Helical" evidence="2">
    <location>
        <begin position="505"/>
        <end position="525"/>
    </location>
</feature>
<feature type="transmembrane region" description="Helical" evidence="2">
    <location>
        <begin position="531"/>
        <end position="555"/>
    </location>
</feature>
<sequence>MTKRLRWLLVVLATVCAAVWALVQLLRGGQDASGVSSIVSMVLTSVGLVLALAGYESTRRTVPQPVDALQHARSAAETLAKSLLAAEERQLRALVGRDEELLSVTFTRRPDGGSSGAGPDRGQLTSSGPAASGDLPDIVTYYRSCTKPRLVVTGAPGAGKTVLSVALVRGLIEGRQPDDPLPVRVSLAEWDMKDSFDELLTGHLIKAGTSEERATWMVRNGFVLPVLDGLDEMDPGLTDADRNPRRGPDGRQLPDPEAPRALAALKVLGNHGAMVSRFPLILLCRTRHYDALPSGSHLEHAVRVDIDPMDHGRVVEHLTTVFRGEARWLAFVRDLPAHPVLRRALTTPWWLLLLKAVYHRRGDPSELFGCATERALKDRLLSLFIPAVLDLRPAPYDAARVRDWLGVIARHLRNGPGAGERVDIHRPQLWPIAGPARVRFCDSVAAAVVFLALTLPLLLFRESPAPWLFGTVGIGVVLLVWEVSRQAGDRPPCVPWGRVFSGATLTLVIDTLPVALVLSVLGGLLALPAAWLAGTFGLASLVSFLPALGVLWSVLMGVRGVTGPGVTHAFTGTYAPDVNAAVRWRYVLRGDLLLGCAMFVAAGISIVMGRWVMSFSDELVLSSVPVPDVVTFGLVAAALQWVMVFGGGRRYLVFLLCVRGRLPRRLGRFLRWSHEGGLLRTSGGAYQFRHRELQQWLDAG</sequence>
<keyword evidence="5" id="KW-1185">Reference proteome</keyword>
<feature type="region of interest" description="Disordered" evidence="1">
    <location>
        <begin position="106"/>
        <end position="131"/>
    </location>
</feature>
<name>A0ABV9XJ33_9ACTN</name>
<keyword evidence="2" id="KW-0472">Membrane</keyword>
<comment type="caution">
    <text evidence="4">The sequence shown here is derived from an EMBL/GenBank/DDBJ whole genome shotgun (WGS) entry which is preliminary data.</text>
</comment>
<proteinExistence type="predicted"/>
<dbReference type="Proteomes" id="UP001595829">
    <property type="component" value="Unassembled WGS sequence"/>
</dbReference>
<accession>A0ABV9XJ33</accession>
<feature type="transmembrane region" description="Helical" evidence="2">
    <location>
        <begin position="38"/>
        <end position="55"/>
    </location>
</feature>
<dbReference type="Pfam" id="PF05729">
    <property type="entry name" value="NACHT"/>
    <property type="match status" value="1"/>
</dbReference>
<keyword evidence="2" id="KW-1133">Transmembrane helix</keyword>
<dbReference type="RefSeq" id="WP_380841436.1">
    <property type="nucleotide sequence ID" value="NZ_JBHMCZ010000021.1"/>
</dbReference>
<dbReference type="SUPFAM" id="SSF52540">
    <property type="entry name" value="P-loop containing nucleoside triphosphate hydrolases"/>
    <property type="match status" value="1"/>
</dbReference>
<dbReference type="EMBL" id="JBHSJD010000014">
    <property type="protein sequence ID" value="MFC5024396.1"/>
    <property type="molecule type" value="Genomic_DNA"/>
</dbReference>
<reference evidence="5" key="1">
    <citation type="journal article" date="2019" name="Int. J. Syst. Evol. Microbiol.">
        <title>The Global Catalogue of Microorganisms (GCM) 10K type strain sequencing project: providing services to taxonomists for standard genome sequencing and annotation.</title>
        <authorList>
            <consortium name="The Broad Institute Genomics Platform"/>
            <consortium name="The Broad Institute Genome Sequencing Center for Infectious Disease"/>
            <person name="Wu L."/>
            <person name="Ma J."/>
        </authorList>
    </citation>
    <scope>NUCLEOTIDE SEQUENCE [LARGE SCALE GENOMIC DNA]</scope>
    <source>
        <strain evidence="5">CGMCC 4.1648</strain>
    </source>
</reference>
<feature type="transmembrane region" description="Helical" evidence="2">
    <location>
        <begin position="465"/>
        <end position="484"/>
    </location>
</feature>
<feature type="domain" description="NACHT" evidence="3">
    <location>
        <begin position="150"/>
        <end position="323"/>
    </location>
</feature>
<evidence type="ECO:0000256" key="2">
    <source>
        <dbReference type="SAM" id="Phobius"/>
    </source>
</evidence>
<feature type="compositionally biased region" description="Basic and acidic residues" evidence="1">
    <location>
        <begin position="239"/>
        <end position="256"/>
    </location>
</feature>